<dbReference type="Proteomes" id="UP000694864">
    <property type="component" value="Chromosome 13"/>
</dbReference>
<accession>A0ABM1QTR8</accession>
<dbReference type="InterPro" id="IPR043502">
    <property type="entry name" value="DNA/RNA_pol_sf"/>
</dbReference>
<reference evidence="2" key="1">
    <citation type="journal article" date="2014" name="Nat. Commun.">
        <title>The emerging biofuel crop Camelina sativa retains a highly undifferentiated hexaploid genome structure.</title>
        <authorList>
            <person name="Kagale S."/>
            <person name="Koh C."/>
            <person name="Nixon J."/>
            <person name="Bollina V."/>
            <person name="Clarke W.E."/>
            <person name="Tuteja R."/>
            <person name="Spillane C."/>
            <person name="Robinson S.J."/>
            <person name="Links M.G."/>
            <person name="Clarke C."/>
            <person name="Higgins E.E."/>
            <person name="Huebert T."/>
            <person name="Sharpe A.G."/>
            <person name="Parkin I.A."/>
        </authorList>
    </citation>
    <scope>NUCLEOTIDE SEQUENCE [LARGE SCALE GENOMIC DNA]</scope>
    <source>
        <strain evidence="2">cv. DH55</strain>
    </source>
</reference>
<keyword evidence="2" id="KW-1185">Reference proteome</keyword>
<sequence length="355" mass="39692">MDDEVDALEITCTWDVCSLPPNKKPIGCKWLYKIKYHADGTIERYKARLVSKGYTQEEEVDFHETFSPVCNLTSVKLLLAISAISGFTLHQLDISNAFLNGDLDEEIYMKLPPGYASRKGDSLPPNASQSDHTCFLKITTDVFLCVLVYVDDIVIVTNNDAVADCLKTELKSCFKLRDMGPLKYFLGLEIARSDAGIYVGQRKYALDLLDETGLLGCKPVASPMDPGVKLCHDFGGDFVDAKSYQRLIGQLMYLQITRPDITFAVNKLSQFSETPRPTHKLVVYRILHYLKGIIGLGLFYSSKAELQIQAFDDADYNSCLDTRRSTSGFCMFLGTSLISWKSKKQKVVSKSSAES</sequence>
<proteinExistence type="predicted"/>
<evidence type="ECO:0000259" key="1">
    <source>
        <dbReference type="Pfam" id="PF07727"/>
    </source>
</evidence>
<evidence type="ECO:0000313" key="3">
    <source>
        <dbReference type="RefSeq" id="XP_019090156.1"/>
    </source>
</evidence>
<feature type="domain" description="Reverse transcriptase Ty1/copia-type" evidence="1">
    <location>
        <begin position="128"/>
        <end position="224"/>
    </location>
</feature>
<gene>
    <name evidence="3" type="primary">LOC109128397</name>
</gene>
<dbReference type="RefSeq" id="XP_019090156.1">
    <property type="nucleotide sequence ID" value="XM_019234611.1"/>
</dbReference>
<protein>
    <submittedName>
        <fullName evidence="3">Uncharacterized protein LOC109128397</fullName>
    </submittedName>
</protein>
<organism evidence="2 3">
    <name type="scientific">Camelina sativa</name>
    <name type="common">False flax</name>
    <name type="synonym">Myagrum sativum</name>
    <dbReference type="NCBI Taxonomy" id="90675"/>
    <lineage>
        <taxon>Eukaryota</taxon>
        <taxon>Viridiplantae</taxon>
        <taxon>Streptophyta</taxon>
        <taxon>Embryophyta</taxon>
        <taxon>Tracheophyta</taxon>
        <taxon>Spermatophyta</taxon>
        <taxon>Magnoliopsida</taxon>
        <taxon>eudicotyledons</taxon>
        <taxon>Gunneridae</taxon>
        <taxon>Pentapetalae</taxon>
        <taxon>rosids</taxon>
        <taxon>malvids</taxon>
        <taxon>Brassicales</taxon>
        <taxon>Brassicaceae</taxon>
        <taxon>Camelineae</taxon>
        <taxon>Camelina</taxon>
    </lineage>
</organism>
<dbReference type="GeneID" id="109128397"/>
<dbReference type="InterPro" id="IPR013103">
    <property type="entry name" value="RVT_2"/>
</dbReference>
<dbReference type="Pfam" id="PF07727">
    <property type="entry name" value="RVT_2"/>
    <property type="match status" value="2"/>
</dbReference>
<reference evidence="3" key="2">
    <citation type="submission" date="2025-08" db="UniProtKB">
        <authorList>
            <consortium name="RefSeq"/>
        </authorList>
    </citation>
    <scope>IDENTIFICATION</scope>
    <source>
        <tissue evidence="3">Leaf</tissue>
    </source>
</reference>
<evidence type="ECO:0000313" key="2">
    <source>
        <dbReference type="Proteomes" id="UP000694864"/>
    </source>
</evidence>
<dbReference type="PANTHER" id="PTHR11439">
    <property type="entry name" value="GAG-POL-RELATED RETROTRANSPOSON"/>
    <property type="match status" value="1"/>
</dbReference>
<dbReference type="SUPFAM" id="SSF56672">
    <property type="entry name" value="DNA/RNA polymerases"/>
    <property type="match status" value="1"/>
</dbReference>
<feature type="domain" description="Reverse transcriptase Ty1/copia-type" evidence="1">
    <location>
        <begin position="13"/>
        <end position="117"/>
    </location>
</feature>
<dbReference type="PANTHER" id="PTHR11439:SF470">
    <property type="entry name" value="CYSTEINE-RICH RLK (RECEPTOR-LIKE PROTEIN KINASE) 8"/>
    <property type="match status" value="1"/>
</dbReference>
<name>A0ABM1QTR8_CAMSA</name>